<feature type="region of interest" description="Disordered" evidence="1">
    <location>
        <begin position="1"/>
        <end position="48"/>
    </location>
</feature>
<dbReference type="EMBL" id="JABSTU010000005">
    <property type="protein sequence ID" value="KAH8032659.1"/>
    <property type="molecule type" value="Genomic_DNA"/>
</dbReference>
<feature type="compositionally biased region" description="Polar residues" evidence="1">
    <location>
        <begin position="15"/>
        <end position="46"/>
    </location>
</feature>
<evidence type="ECO:0000313" key="2">
    <source>
        <dbReference type="EMBL" id="KAH8032659.1"/>
    </source>
</evidence>
<sequence length="186" mass="19854">METSSLTQPIKAAVQESTPGAPIQSTVSKASDGSPFSSGNPVSPSSPLRDHYIIQTIVKAGPQYRKAKQPELVYWDVFRELQASASPESATSIDQWAASLLRDVKRATMAPPEEAVGDTVDTMLLHMWEALAGSGSSTGHQDTEDLSPDKELHCRPSGEVKTLGTAALCLSSHTLTSQPVDLLHDS</sequence>
<gene>
    <name evidence="2" type="ORF">HPB51_026172</name>
</gene>
<reference evidence="2" key="2">
    <citation type="submission" date="2021-09" db="EMBL/GenBank/DDBJ databases">
        <authorList>
            <person name="Jia N."/>
            <person name="Wang J."/>
            <person name="Shi W."/>
            <person name="Du L."/>
            <person name="Sun Y."/>
            <person name="Zhan W."/>
            <person name="Jiang J."/>
            <person name="Wang Q."/>
            <person name="Zhang B."/>
            <person name="Ji P."/>
            <person name="Sakyi L.B."/>
            <person name="Cui X."/>
            <person name="Yuan T."/>
            <person name="Jiang B."/>
            <person name="Yang W."/>
            <person name="Lam T.T.-Y."/>
            <person name="Chang Q."/>
            <person name="Ding S."/>
            <person name="Wang X."/>
            <person name="Zhu J."/>
            <person name="Ruan X."/>
            <person name="Zhao L."/>
            <person name="Wei J."/>
            <person name="Que T."/>
            <person name="Du C."/>
            <person name="Cheng J."/>
            <person name="Dai P."/>
            <person name="Han X."/>
            <person name="Huang E."/>
            <person name="Gao Y."/>
            <person name="Liu J."/>
            <person name="Shao H."/>
            <person name="Ye R."/>
            <person name="Li L."/>
            <person name="Wei W."/>
            <person name="Wang X."/>
            <person name="Wang C."/>
            <person name="Huo Q."/>
            <person name="Li W."/>
            <person name="Guo W."/>
            <person name="Chen H."/>
            <person name="Chen S."/>
            <person name="Zhou L."/>
            <person name="Zhou L."/>
            <person name="Ni X."/>
            <person name="Tian J."/>
            <person name="Zhou Y."/>
            <person name="Sheng Y."/>
            <person name="Liu T."/>
            <person name="Pan Y."/>
            <person name="Xia L."/>
            <person name="Li J."/>
            <person name="Zhao F."/>
            <person name="Cao W."/>
        </authorList>
    </citation>
    <scope>NUCLEOTIDE SEQUENCE</scope>
    <source>
        <strain evidence="2">Rmic-2018</strain>
        <tissue evidence="2">Larvae</tissue>
    </source>
</reference>
<evidence type="ECO:0000256" key="1">
    <source>
        <dbReference type="SAM" id="MobiDB-lite"/>
    </source>
</evidence>
<keyword evidence="3" id="KW-1185">Reference proteome</keyword>
<comment type="caution">
    <text evidence="2">The sequence shown here is derived from an EMBL/GenBank/DDBJ whole genome shotgun (WGS) entry which is preliminary data.</text>
</comment>
<reference evidence="2" key="1">
    <citation type="journal article" date="2020" name="Cell">
        <title>Large-Scale Comparative Analyses of Tick Genomes Elucidate Their Genetic Diversity and Vector Capacities.</title>
        <authorList>
            <consortium name="Tick Genome and Microbiome Consortium (TIGMIC)"/>
            <person name="Jia N."/>
            <person name="Wang J."/>
            <person name="Shi W."/>
            <person name="Du L."/>
            <person name="Sun Y."/>
            <person name="Zhan W."/>
            <person name="Jiang J.F."/>
            <person name="Wang Q."/>
            <person name="Zhang B."/>
            <person name="Ji P."/>
            <person name="Bell-Sakyi L."/>
            <person name="Cui X.M."/>
            <person name="Yuan T.T."/>
            <person name="Jiang B.G."/>
            <person name="Yang W.F."/>
            <person name="Lam T.T."/>
            <person name="Chang Q.C."/>
            <person name="Ding S.J."/>
            <person name="Wang X.J."/>
            <person name="Zhu J.G."/>
            <person name="Ruan X.D."/>
            <person name="Zhao L."/>
            <person name="Wei J.T."/>
            <person name="Ye R.Z."/>
            <person name="Que T.C."/>
            <person name="Du C.H."/>
            <person name="Zhou Y.H."/>
            <person name="Cheng J.X."/>
            <person name="Dai P.F."/>
            <person name="Guo W.B."/>
            <person name="Han X.H."/>
            <person name="Huang E.J."/>
            <person name="Li L.F."/>
            <person name="Wei W."/>
            <person name="Gao Y.C."/>
            <person name="Liu J.Z."/>
            <person name="Shao H.Z."/>
            <person name="Wang X."/>
            <person name="Wang C.C."/>
            <person name="Yang T.C."/>
            <person name="Huo Q.B."/>
            <person name="Li W."/>
            <person name="Chen H.Y."/>
            <person name="Chen S.E."/>
            <person name="Zhou L.G."/>
            <person name="Ni X.B."/>
            <person name="Tian J.H."/>
            <person name="Sheng Y."/>
            <person name="Liu T."/>
            <person name="Pan Y.S."/>
            <person name="Xia L.Y."/>
            <person name="Li J."/>
            <person name="Zhao F."/>
            <person name="Cao W.C."/>
        </authorList>
    </citation>
    <scope>NUCLEOTIDE SEQUENCE</scope>
    <source>
        <strain evidence="2">Rmic-2018</strain>
    </source>
</reference>
<organism evidence="2 3">
    <name type="scientific">Rhipicephalus microplus</name>
    <name type="common">Cattle tick</name>
    <name type="synonym">Boophilus microplus</name>
    <dbReference type="NCBI Taxonomy" id="6941"/>
    <lineage>
        <taxon>Eukaryota</taxon>
        <taxon>Metazoa</taxon>
        <taxon>Ecdysozoa</taxon>
        <taxon>Arthropoda</taxon>
        <taxon>Chelicerata</taxon>
        <taxon>Arachnida</taxon>
        <taxon>Acari</taxon>
        <taxon>Parasitiformes</taxon>
        <taxon>Ixodida</taxon>
        <taxon>Ixodoidea</taxon>
        <taxon>Ixodidae</taxon>
        <taxon>Rhipicephalinae</taxon>
        <taxon>Rhipicephalus</taxon>
        <taxon>Boophilus</taxon>
    </lineage>
</organism>
<name>A0A9J6EDY5_RHIMP</name>
<evidence type="ECO:0000313" key="3">
    <source>
        <dbReference type="Proteomes" id="UP000821866"/>
    </source>
</evidence>
<proteinExistence type="predicted"/>
<dbReference type="Proteomes" id="UP000821866">
    <property type="component" value="Chromosome 3"/>
</dbReference>
<accession>A0A9J6EDY5</accession>
<dbReference type="AlphaFoldDB" id="A0A9J6EDY5"/>
<protein>
    <submittedName>
        <fullName evidence="2">Uncharacterized protein</fullName>
    </submittedName>
</protein>